<dbReference type="AlphaFoldDB" id="A0A7S2R6V9"/>
<feature type="compositionally biased region" description="Low complexity" evidence="1">
    <location>
        <begin position="502"/>
        <end position="513"/>
    </location>
</feature>
<dbReference type="Pfam" id="PF03842">
    <property type="entry name" value="Silic_transp"/>
    <property type="match status" value="1"/>
</dbReference>
<feature type="transmembrane region" description="Helical" evidence="2">
    <location>
        <begin position="232"/>
        <end position="257"/>
    </location>
</feature>
<feature type="transmembrane region" description="Helical" evidence="2">
    <location>
        <begin position="269"/>
        <end position="296"/>
    </location>
</feature>
<evidence type="ECO:0000256" key="2">
    <source>
        <dbReference type="SAM" id="Phobius"/>
    </source>
</evidence>
<reference evidence="3" key="1">
    <citation type="submission" date="2021-01" db="EMBL/GenBank/DDBJ databases">
        <authorList>
            <person name="Corre E."/>
            <person name="Pelletier E."/>
            <person name="Niang G."/>
            <person name="Scheremetjew M."/>
            <person name="Finn R."/>
            <person name="Kale V."/>
            <person name="Holt S."/>
            <person name="Cochrane G."/>
            <person name="Meng A."/>
            <person name="Brown T."/>
            <person name="Cohen L."/>
        </authorList>
    </citation>
    <scope>NUCLEOTIDE SEQUENCE</scope>
    <source>
        <strain evidence="3">CCMP1452</strain>
    </source>
</reference>
<dbReference type="InterPro" id="IPR004693">
    <property type="entry name" value="Silicon_transpt"/>
</dbReference>
<keyword evidence="2" id="KW-1133">Transmembrane helix</keyword>
<feature type="transmembrane region" description="Helical" evidence="2">
    <location>
        <begin position="48"/>
        <end position="65"/>
    </location>
</feature>
<evidence type="ECO:0000256" key="1">
    <source>
        <dbReference type="SAM" id="MobiDB-lite"/>
    </source>
</evidence>
<sequence length="513" mass="56628">MTASTVKGNPIIRMIKYSYSSILLVFSIIMILGNMFQDQTRLAHQSHPAVALILMLFAIVWLTMVEGGQGALVGLGPVDTELYKDSHPMTYRCTNIIYKGDNLDRYLLGRQFMVILIVFVVELCGATHAKSDDSDIELWGMPGWLIGIFLVSGVSMILFTCMVGQLNSEIISCHYMLDYLNNWFALITVWTAMAIEFSGILHVCYIVQRTVGYLAGQPILSKEEPKTLPQNIFFYGRCLMSLALLGLSFAVTFVAIFEKKTTVWESVPPWASVIIFFVLMGCIGILEGSQIAYFAVVKMQKSEQGQDGSMGYFAKKSADILFANNNHNLAAFLVGRQLCVVSCMFFIARITAVKIPDGEPNIFGVPDWMQAIFSTGLLGAVIVAVVASVSWRLLASAFPIVFFKNPLAYVFLRFCLFLEMTGILHGAWVIAFIIKKVTGVKRDEVYIGTADERAAKSHKDNDNIHDGIGLVGSLDVGDDEPPVQAFNNEEEKIKPDVEEAGSSSDTTISIPSS</sequence>
<keyword evidence="2" id="KW-0472">Membrane</keyword>
<feature type="transmembrane region" description="Helical" evidence="2">
    <location>
        <begin position="141"/>
        <end position="163"/>
    </location>
</feature>
<name>A0A7S2R6V9_9STRA</name>
<organism evidence="3">
    <name type="scientific">Eucampia antarctica</name>
    <dbReference type="NCBI Taxonomy" id="49252"/>
    <lineage>
        <taxon>Eukaryota</taxon>
        <taxon>Sar</taxon>
        <taxon>Stramenopiles</taxon>
        <taxon>Ochrophyta</taxon>
        <taxon>Bacillariophyta</taxon>
        <taxon>Mediophyceae</taxon>
        <taxon>Biddulphiophycidae</taxon>
        <taxon>Hemiaulales</taxon>
        <taxon>Hemiaulaceae</taxon>
        <taxon>Eucampia</taxon>
    </lineage>
</organism>
<feature type="transmembrane region" description="Helical" evidence="2">
    <location>
        <begin position="411"/>
        <end position="434"/>
    </location>
</feature>
<accession>A0A7S2R6V9</accession>
<feature type="transmembrane region" description="Helical" evidence="2">
    <location>
        <begin position="17"/>
        <end position="36"/>
    </location>
</feature>
<feature type="transmembrane region" description="Helical" evidence="2">
    <location>
        <begin position="183"/>
        <end position="208"/>
    </location>
</feature>
<dbReference type="GO" id="GO:0015708">
    <property type="term" value="P:silicic acid import across plasma membrane"/>
    <property type="evidence" value="ECO:0007669"/>
    <property type="project" value="InterPro"/>
</dbReference>
<evidence type="ECO:0000313" key="3">
    <source>
        <dbReference type="EMBL" id="CAD9662504.1"/>
    </source>
</evidence>
<gene>
    <name evidence="3" type="ORF">EANT1437_LOCUS4564</name>
</gene>
<feature type="transmembrane region" description="Helical" evidence="2">
    <location>
        <begin position="371"/>
        <end position="391"/>
    </location>
</feature>
<proteinExistence type="predicted"/>
<dbReference type="EMBL" id="HBHI01008898">
    <property type="protein sequence ID" value="CAD9662504.1"/>
    <property type="molecule type" value="Transcribed_RNA"/>
</dbReference>
<feature type="transmembrane region" description="Helical" evidence="2">
    <location>
        <begin position="112"/>
        <end position="129"/>
    </location>
</feature>
<feature type="region of interest" description="Disordered" evidence="1">
    <location>
        <begin position="472"/>
        <end position="513"/>
    </location>
</feature>
<evidence type="ECO:0008006" key="4">
    <source>
        <dbReference type="Google" id="ProtNLM"/>
    </source>
</evidence>
<keyword evidence="2" id="KW-0812">Transmembrane</keyword>
<protein>
    <recommendedName>
        <fullName evidence="4">Silicon transporter</fullName>
    </recommendedName>
</protein>
<feature type="transmembrane region" description="Helical" evidence="2">
    <location>
        <begin position="329"/>
        <end position="350"/>
    </location>
</feature>